<evidence type="ECO:0000313" key="2">
    <source>
        <dbReference type="Proteomes" id="UP000240883"/>
    </source>
</evidence>
<dbReference type="Proteomes" id="UP000240883">
    <property type="component" value="Unassembled WGS sequence"/>
</dbReference>
<name>A0A2T2P236_CORCC</name>
<keyword evidence="2" id="KW-1185">Reference proteome</keyword>
<proteinExistence type="predicted"/>
<dbReference type="AlphaFoldDB" id="A0A2T2P236"/>
<dbReference type="OrthoDB" id="5423818at2759"/>
<accession>A0A2T2P236</accession>
<evidence type="ECO:0008006" key="3">
    <source>
        <dbReference type="Google" id="ProtNLM"/>
    </source>
</evidence>
<gene>
    <name evidence="1" type="ORF">BS50DRAFT_618438</name>
</gene>
<reference evidence="1 2" key="1">
    <citation type="journal article" date="2018" name="Front. Microbiol.">
        <title>Genome-Wide Analysis of Corynespora cassiicola Leaf Fall Disease Putative Effectors.</title>
        <authorList>
            <person name="Lopez D."/>
            <person name="Ribeiro S."/>
            <person name="Label P."/>
            <person name="Fumanal B."/>
            <person name="Venisse J.S."/>
            <person name="Kohler A."/>
            <person name="de Oliveira R.R."/>
            <person name="Labutti K."/>
            <person name="Lipzen A."/>
            <person name="Lail K."/>
            <person name="Bauer D."/>
            <person name="Ohm R.A."/>
            <person name="Barry K.W."/>
            <person name="Spatafora J."/>
            <person name="Grigoriev I.V."/>
            <person name="Martin F.M."/>
            <person name="Pujade-Renaud V."/>
        </authorList>
    </citation>
    <scope>NUCLEOTIDE SEQUENCE [LARGE SCALE GENOMIC DNA]</scope>
    <source>
        <strain evidence="1 2">Philippines</strain>
    </source>
</reference>
<protein>
    <recommendedName>
        <fullName evidence="3">Transcription factor domain-containing protein</fullName>
    </recommendedName>
</protein>
<organism evidence="1 2">
    <name type="scientific">Corynespora cassiicola Philippines</name>
    <dbReference type="NCBI Taxonomy" id="1448308"/>
    <lineage>
        <taxon>Eukaryota</taxon>
        <taxon>Fungi</taxon>
        <taxon>Dikarya</taxon>
        <taxon>Ascomycota</taxon>
        <taxon>Pezizomycotina</taxon>
        <taxon>Dothideomycetes</taxon>
        <taxon>Pleosporomycetidae</taxon>
        <taxon>Pleosporales</taxon>
        <taxon>Corynesporascaceae</taxon>
        <taxon>Corynespora</taxon>
    </lineage>
</organism>
<dbReference type="EMBL" id="KZ678131">
    <property type="protein sequence ID" value="PSN71418.1"/>
    <property type="molecule type" value="Genomic_DNA"/>
</dbReference>
<dbReference type="STRING" id="1448308.A0A2T2P236"/>
<sequence>MGFPLDEGFSSGIVLDSGDFSAEWNTLDDHMVSTPNTVLSPNMLSSENRLPTIGTALESNECIQTFGPETPLTCLRHRFPANDHVSDLIIACFPLFIHSYWHRPILPEILASCMSIAQLFEARIPDTQTFLWKAIDSEEQNFRENTETMSILDLQCASQALMIYVIMEIMDRDNGCSARSQRLFHTLKTCGLRLRDRLDPNQCSTTEEKHPSATWDDWIFAETNRRISCIWLLICRVFKTFDCPCPDLSNLEHMPLLSPKTVWEARTQEEWRTERDFHSSHSPITKFGELFAARRRPNEPCNAKKLEAWEAGSDKLGFLMNLVVTFAERDGTE</sequence>
<evidence type="ECO:0000313" key="1">
    <source>
        <dbReference type="EMBL" id="PSN71418.1"/>
    </source>
</evidence>